<evidence type="ECO:0000256" key="3">
    <source>
        <dbReference type="ARBA" id="ARBA00022499"/>
    </source>
</evidence>
<proteinExistence type="predicted"/>
<reference evidence="13" key="2">
    <citation type="submission" date="2017-12" db="EMBL/GenBank/DDBJ databases">
        <title>Genome sequence of the Bar-tailed Godwit (Limosa lapponica baueri).</title>
        <authorList>
            <person name="Lima N.C.B."/>
            <person name="Parody-Merino A.M."/>
            <person name="Battley P.F."/>
            <person name="Fidler A.E."/>
            <person name="Prosdocimi F."/>
        </authorList>
    </citation>
    <scope>NUCLEOTIDE SEQUENCE [LARGE SCALE GENOMIC DNA]</scope>
</reference>
<dbReference type="AlphaFoldDB" id="A0A2I0SYX6"/>
<name>A0A2I0SYX6_LIMLA</name>
<reference evidence="13" key="1">
    <citation type="submission" date="2017-11" db="EMBL/GenBank/DDBJ databases">
        <authorList>
            <person name="Lima N.C."/>
            <person name="Parody-Merino A.M."/>
            <person name="Battley P.F."/>
            <person name="Fidler A.E."/>
            <person name="Prosdocimi F."/>
        </authorList>
    </citation>
    <scope>NUCLEOTIDE SEQUENCE [LARGE SCALE GENOMIC DNA]</scope>
</reference>
<organism evidence="12 13">
    <name type="scientific">Limosa lapponica baueri</name>
    <dbReference type="NCBI Taxonomy" id="1758121"/>
    <lineage>
        <taxon>Eukaryota</taxon>
        <taxon>Metazoa</taxon>
        <taxon>Chordata</taxon>
        <taxon>Craniata</taxon>
        <taxon>Vertebrata</taxon>
        <taxon>Euteleostomi</taxon>
        <taxon>Archelosauria</taxon>
        <taxon>Archosauria</taxon>
        <taxon>Dinosauria</taxon>
        <taxon>Saurischia</taxon>
        <taxon>Theropoda</taxon>
        <taxon>Coelurosauria</taxon>
        <taxon>Aves</taxon>
        <taxon>Neognathae</taxon>
        <taxon>Neoaves</taxon>
        <taxon>Charadriiformes</taxon>
        <taxon>Scolopacidae</taxon>
        <taxon>Limosa</taxon>
    </lineage>
</organism>
<protein>
    <recommendedName>
        <fullName evidence="9">Wilms tumor protein homolog</fullName>
    </recommendedName>
</protein>
<dbReference type="GO" id="GO:0008270">
    <property type="term" value="F:zinc ion binding"/>
    <property type="evidence" value="ECO:0007669"/>
    <property type="project" value="UniProtKB-KW"/>
</dbReference>
<evidence type="ECO:0000256" key="5">
    <source>
        <dbReference type="ARBA" id="ARBA00022737"/>
    </source>
</evidence>
<feature type="domain" description="C2H2-type" evidence="11">
    <location>
        <begin position="39"/>
        <end position="66"/>
    </location>
</feature>
<dbReference type="PROSITE" id="PS00028">
    <property type="entry name" value="ZINC_FINGER_C2H2_1"/>
    <property type="match status" value="1"/>
</dbReference>
<dbReference type="InterPro" id="IPR013087">
    <property type="entry name" value="Znf_C2H2_type"/>
</dbReference>
<dbReference type="FunFam" id="3.30.160.60:FF:000063">
    <property type="entry name" value="Wilms tumor 1-KTS isoform"/>
    <property type="match status" value="1"/>
</dbReference>
<gene>
    <name evidence="12" type="ORF">llap_22972</name>
</gene>
<dbReference type="PANTHER" id="PTHR23235:SF44">
    <property type="entry name" value="KRUEPPEL-LIKE FACTOR 15"/>
    <property type="match status" value="1"/>
</dbReference>
<dbReference type="EMBL" id="KZ537673">
    <property type="protein sequence ID" value="PKU26724.1"/>
    <property type="molecule type" value="Genomic_DNA"/>
</dbReference>
<dbReference type="GO" id="GO:0005654">
    <property type="term" value="C:nucleoplasm"/>
    <property type="evidence" value="ECO:0007669"/>
    <property type="project" value="UniProtKB-SubCell"/>
</dbReference>
<dbReference type="PROSITE" id="PS50157">
    <property type="entry name" value="ZINC_FINGER_C2H2_2"/>
    <property type="match status" value="1"/>
</dbReference>
<dbReference type="InterPro" id="IPR036236">
    <property type="entry name" value="Znf_C2H2_sf"/>
</dbReference>
<keyword evidence="5" id="KW-0677">Repeat</keyword>
<evidence type="ECO:0000259" key="11">
    <source>
        <dbReference type="PROSITE" id="PS50157"/>
    </source>
</evidence>
<dbReference type="SMART" id="SM00355">
    <property type="entry name" value="ZnF_C2H2"/>
    <property type="match status" value="2"/>
</dbReference>
<dbReference type="SUPFAM" id="SSF57667">
    <property type="entry name" value="beta-beta-alpha zinc fingers"/>
    <property type="match status" value="1"/>
</dbReference>
<keyword evidence="8" id="KW-0832">Ubl conjugation</keyword>
<keyword evidence="7" id="KW-0862">Zinc</keyword>
<evidence type="ECO:0000256" key="7">
    <source>
        <dbReference type="ARBA" id="ARBA00022833"/>
    </source>
</evidence>
<accession>A0A2I0SYX6</accession>
<keyword evidence="3" id="KW-1017">Isopeptide bond</keyword>
<evidence type="ECO:0000256" key="6">
    <source>
        <dbReference type="ARBA" id="ARBA00022771"/>
    </source>
</evidence>
<evidence type="ECO:0000256" key="8">
    <source>
        <dbReference type="ARBA" id="ARBA00022843"/>
    </source>
</evidence>
<dbReference type="Proteomes" id="UP000233556">
    <property type="component" value="Unassembled WGS sequence"/>
</dbReference>
<keyword evidence="6 10" id="KW-0863">Zinc-finger</keyword>
<evidence type="ECO:0000256" key="4">
    <source>
        <dbReference type="ARBA" id="ARBA00022723"/>
    </source>
</evidence>
<dbReference type="GO" id="GO:0000978">
    <property type="term" value="F:RNA polymerase II cis-regulatory region sequence-specific DNA binding"/>
    <property type="evidence" value="ECO:0007669"/>
    <property type="project" value="TreeGrafter"/>
</dbReference>
<evidence type="ECO:0000256" key="1">
    <source>
        <dbReference type="ARBA" id="ARBA00004604"/>
    </source>
</evidence>
<dbReference type="GO" id="GO:0005730">
    <property type="term" value="C:nucleolus"/>
    <property type="evidence" value="ECO:0007669"/>
    <property type="project" value="UniProtKB-SubCell"/>
</dbReference>
<dbReference type="OrthoDB" id="10018191at2759"/>
<sequence length="73" mass="8155">MKISVAAKAGSTSLPFSCRFSRSDELSRHKRSHSGVKPYQCAACEKKFARSDHLAKHVKIHRGQRTLWGGSRS</sequence>
<comment type="subcellular location">
    <subcellularLocation>
        <location evidence="1">Nucleus</location>
        <location evidence="1">Nucleolus</location>
    </subcellularLocation>
    <subcellularLocation>
        <location evidence="2">Nucleus</location>
        <location evidence="2">Nucleoplasm</location>
    </subcellularLocation>
</comment>
<evidence type="ECO:0000256" key="9">
    <source>
        <dbReference type="ARBA" id="ARBA00069242"/>
    </source>
</evidence>
<dbReference type="GO" id="GO:0000981">
    <property type="term" value="F:DNA-binding transcription factor activity, RNA polymerase II-specific"/>
    <property type="evidence" value="ECO:0007669"/>
    <property type="project" value="TreeGrafter"/>
</dbReference>
<evidence type="ECO:0000256" key="10">
    <source>
        <dbReference type="PROSITE-ProRule" id="PRU00042"/>
    </source>
</evidence>
<dbReference type="Pfam" id="PF00096">
    <property type="entry name" value="zf-C2H2"/>
    <property type="match status" value="1"/>
</dbReference>
<evidence type="ECO:0000313" key="13">
    <source>
        <dbReference type="Proteomes" id="UP000233556"/>
    </source>
</evidence>
<evidence type="ECO:0000313" key="12">
    <source>
        <dbReference type="EMBL" id="PKU26724.1"/>
    </source>
</evidence>
<evidence type="ECO:0000256" key="2">
    <source>
        <dbReference type="ARBA" id="ARBA00004642"/>
    </source>
</evidence>
<keyword evidence="4" id="KW-0479">Metal-binding</keyword>
<dbReference type="Gene3D" id="3.30.160.60">
    <property type="entry name" value="Classic Zinc Finger"/>
    <property type="match status" value="2"/>
</dbReference>
<keyword evidence="13" id="KW-1185">Reference proteome</keyword>
<dbReference type="PANTHER" id="PTHR23235">
    <property type="entry name" value="KRUEPPEL-LIKE TRANSCRIPTION FACTOR"/>
    <property type="match status" value="1"/>
</dbReference>